<dbReference type="SUPFAM" id="SSF52172">
    <property type="entry name" value="CheY-like"/>
    <property type="match status" value="1"/>
</dbReference>
<dbReference type="Gene3D" id="3.40.50.2300">
    <property type="match status" value="1"/>
</dbReference>
<dbReference type="SMART" id="SM00448">
    <property type="entry name" value="REC"/>
    <property type="match status" value="1"/>
</dbReference>
<protein>
    <submittedName>
        <fullName evidence="5">Response regulator transcription factor</fullName>
    </submittedName>
</protein>
<dbReference type="PROSITE" id="PS50043">
    <property type="entry name" value="HTH_LUXR_2"/>
    <property type="match status" value="1"/>
</dbReference>
<dbReference type="Pfam" id="PF00196">
    <property type="entry name" value="GerE"/>
    <property type="match status" value="1"/>
</dbReference>
<evidence type="ECO:0000256" key="2">
    <source>
        <dbReference type="PROSITE-ProRule" id="PRU00169"/>
    </source>
</evidence>
<dbReference type="InterPro" id="IPR011006">
    <property type="entry name" value="CheY-like_superfamily"/>
</dbReference>
<feature type="domain" description="Response regulatory" evidence="4">
    <location>
        <begin position="4"/>
        <end position="117"/>
    </location>
</feature>
<dbReference type="SMART" id="SM00421">
    <property type="entry name" value="HTH_LUXR"/>
    <property type="match status" value="1"/>
</dbReference>
<dbReference type="PROSITE" id="PS00622">
    <property type="entry name" value="HTH_LUXR_1"/>
    <property type="match status" value="1"/>
</dbReference>
<keyword evidence="1" id="KW-0238">DNA-binding</keyword>
<feature type="modified residue" description="4-aspartylphosphate" evidence="2">
    <location>
        <position position="53"/>
    </location>
</feature>
<dbReference type="PANTHER" id="PTHR43214">
    <property type="entry name" value="TWO-COMPONENT RESPONSE REGULATOR"/>
    <property type="match status" value="1"/>
</dbReference>
<dbReference type="SUPFAM" id="SSF46894">
    <property type="entry name" value="C-terminal effector domain of the bipartite response regulators"/>
    <property type="match status" value="1"/>
</dbReference>
<dbReference type="Pfam" id="PF00072">
    <property type="entry name" value="Response_reg"/>
    <property type="match status" value="1"/>
</dbReference>
<dbReference type="Gene3D" id="1.10.10.10">
    <property type="entry name" value="Winged helix-like DNA-binding domain superfamily/Winged helix DNA-binding domain"/>
    <property type="match status" value="1"/>
</dbReference>
<dbReference type="InterPro" id="IPR001789">
    <property type="entry name" value="Sig_transdc_resp-reg_receiver"/>
</dbReference>
<dbReference type="EMBL" id="CP094326">
    <property type="protein sequence ID" value="UNY99230.1"/>
    <property type="molecule type" value="Genomic_DNA"/>
</dbReference>
<evidence type="ECO:0000313" key="5">
    <source>
        <dbReference type="EMBL" id="UNY99230.1"/>
    </source>
</evidence>
<dbReference type="InterPro" id="IPR036388">
    <property type="entry name" value="WH-like_DNA-bd_sf"/>
</dbReference>
<dbReference type="PANTHER" id="PTHR43214:SF44">
    <property type="entry name" value="TWO-COMPONENT RESPONSE REGULATOR"/>
    <property type="match status" value="1"/>
</dbReference>
<dbReference type="PROSITE" id="PS50110">
    <property type="entry name" value="RESPONSE_REGULATORY"/>
    <property type="match status" value="1"/>
</dbReference>
<dbReference type="InterPro" id="IPR016032">
    <property type="entry name" value="Sig_transdc_resp-reg_C-effctor"/>
</dbReference>
<sequence>MKRKVLIIEDEAVTANILKGFLQQHHYDAYVATCPELARTLLGRHRFDVVISDINLGKGINGIDFVKQLIKGIIPVVFLTSYSDSETLKKAELSQPYAYLTKPFNDDQLLLTLNMAIVNSKKRFIHYQNNTINKHRVELTNREIEIVRLIAQGDTTDKIANTLHISPQTVGTHRKNIMYKTNANNVIELVSLAVEMNWI</sequence>
<dbReference type="InterPro" id="IPR000792">
    <property type="entry name" value="Tscrpt_reg_LuxR_C"/>
</dbReference>
<dbReference type="Proteomes" id="UP000829476">
    <property type="component" value="Chromosome"/>
</dbReference>
<dbReference type="InterPro" id="IPR039420">
    <property type="entry name" value="WalR-like"/>
</dbReference>
<keyword evidence="2" id="KW-0597">Phosphoprotein</keyword>
<gene>
    <name evidence="5" type="ORF">MQE36_02530</name>
</gene>
<evidence type="ECO:0000259" key="3">
    <source>
        <dbReference type="PROSITE" id="PS50043"/>
    </source>
</evidence>
<evidence type="ECO:0000313" key="6">
    <source>
        <dbReference type="Proteomes" id="UP000829476"/>
    </source>
</evidence>
<evidence type="ECO:0000259" key="4">
    <source>
        <dbReference type="PROSITE" id="PS50110"/>
    </source>
</evidence>
<keyword evidence="6" id="KW-1185">Reference proteome</keyword>
<evidence type="ECO:0000256" key="1">
    <source>
        <dbReference type="ARBA" id="ARBA00023125"/>
    </source>
</evidence>
<dbReference type="PRINTS" id="PR00038">
    <property type="entry name" value="HTHLUXR"/>
</dbReference>
<dbReference type="RefSeq" id="WP_242937630.1">
    <property type="nucleotide sequence ID" value="NZ_CP094326.1"/>
</dbReference>
<accession>A0ABY3YN33</accession>
<name>A0ABY3YN33_9FLAO</name>
<feature type="domain" description="HTH luxR-type" evidence="3">
    <location>
        <begin position="132"/>
        <end position="197"/>
    </location>
</feature>
<reference evidence="5 6" key="1">
    <citation type="journal article" date="2018" name="Int. J. Syst. Evol. Microbiol.">
        <title>Zhouia spongiae sp. nov., isolated from a marine sponge.</title>
        <authorList>
            <person name="Zhuang L."/>
            <person name="Lin B."/>
            <person name="Qin F."/>
            <person name="Luo L."/>
        </authorList>
    </citation>
    <scope>NUCLEOTIDE SEQUENCE [LARGE SCALE GENOMIC DNA]</scope>
    <source>
        <strain evidence="5 6">HN-Y44</strain>
    </source>
</reference>
<dbReference type="CDD" id="cd06170">
    <property type="entry name" value="LuxR_C_like"/>
    <property type="match status" value="1"/>
</dbReference>
<organism evidence="5 6">
    <name type="scientific">Zhouia spongiae</name>
    <dbReference type="NCBI Taxonomy" id="2202721"/>
    <lineage>
        <taxon>Bacteria</taxon>
        <taxon>Pseudomonadati</taxon>
        <taxon>Bacteroidota</taxon>
        <taxon>Flavobacteriia</taxon>
        <taxon>Flavobacteriales</taxon>
        <taxon>Flavobacteriaceae</taxon>
        <taxon>Zhouia</taxon>
    </lineage>
</organism>
<proteinExistence type="predicted"/>